<proteinExistence type="predicted"/>
<dbReference type="SUPFAM" id="SSF51905">
    <property type="entry name" value="FAD/NAD(P)-binding domain"/>
    <property type="match status" value="1"/>
</dbReference>
<reference evidence="6" key="1">
    <citation type="submission" date="2016-11" db="EMBL/GenBank/DDBJ databases">
        <authorList>
            <person name="Varghese N."/>
            <person name="Submissions S."/>
        </authorList>
    </citation>
    <scope>NUCLEOTIDE SEQUENCE [LARGE SCALE GENOMIC DNA]</scope>
    <source>
        <strain evidence="6">DSM 22363</strain>
    </source>
</reference>
<dbReference type="AlphaFoldDB" id="A0A1N6D3U0"/>
<dbReference type="PANTHER" id="PTHR10668">
    <property type="entry name" value="PHYTOENE DEHYDROGENASE"/>
    <property type="match status" value="1"/>
</dbReference>
<feature type="domain" description="Amine oxidase" evidence="4">
    <location>
        <begin position="16"/>
        <end position="518"/>
    </location>
</feature>
<accession>A0A1N6D3U0</accession>
<evidence type="ECO:0000313" key="6">
    <source>
        <dbReference type="Proteomes" id="UP000185192"/>
    </source>
</evidence>
<evidence type="ECO:0000256" key="3">
    <source>
        <dbReference type="ARBA" id="ARBA00040298"/>
    </source>
</evidence>
<gene>
    <name evidence="5" type="ORF">SAMN02745824_1509</name>
</gene>
<dbReference type="OrthoDB" id="9774675at2"/>
<dbReference type="GO" id="GO:0016491">
    <property type="term" value="F:oxidoreductase activity"/>
    <property type="evidence" value="ECO:0007669"/>
    <property type="project" value="InterPro"/>
</dbReference>
<dbReference type="STRING" id="1123272.SAMN02745824_1509"/>
<dbReference type="PANTHER" id="PTHR10668:SF103">
    <property type="entry name" value="PYRIDINE NUCLEOTIDE-DISULFIDE OXIDOREDUCTASE DOMAIN-CONTAINING PROTEIN 2"/>
    <property type="match status" value="1"/>
</dbReference>
<dbReference type="RefSeq" id="WP_074204423.1">
    <property type="nucleotide sequence ID" value="NZ_FSQW01000001.1"/>
</dbReference>
<dbReference type="EMBL" id="FSQW01000001">
    <property type="protein sequence ID" value="SIN65451.1"/>
    <property type="molecule type" value="Genomic_DNA"/>
</dbReference>
<keyword evidence="6" id="KW-1185">Reference proteome</keyword>
<comment type="function">
    <text evidence="1">Probable oxidoreductase that may play a role as regulator of mitochondrial function.</text>
</comment>
<sequence length="526" mass="58466">MSRKYDAIIVGGGHNGLTCGAYLARAGKKVLVLEQKDIIGGAAVTEEFSPGFKASTYSFIMGHLHPKVIKELELRKFGLEYISIDSVANPTEDDCIVTTTKDPEATRRQIARFSQKDAENYPKFFEALSSTVSLMRKLQMETPVNPFDRSLSGMMKTARFAWRYRKNEKEINNLVTSLSLSAHDYVSRWFESDIVKAKFMFWATIGGNVGPYSPGTAFYIVSHLVGQNGMCFAKGGMGGISDAIAASGQAHGMEIRTGAFVEEILVSGGRTTGVRLKGGEEIKAKLVVSNVSAKLTFGQMVKRNHLPEEFAERIDGFRTRGMGFKLLCAVDKKPDYKGFSQEKCGIEYPGYAHICPTPEFLERAFDEAKYGWYSSDPFLSPSVPSYYDPTLAPEGKHIVTFQGGVTPYELKNSTWENEREPLVRNAFRVMDRFAPGFSDSVIDYKLYLPRDIEEDIWMPGGNTQHGELSLDQLFFNRPAPGYADYRSPIQALYQCGASTHPGGAVSGVNGHNAAREILKDWRRVAR</sequence>
<dbReference type="InterPro" id="IPR002937">
    <property type="entry name" value="Amino_oxidase"/>
</dbReference>
<dbReference type="Pfam" id="PF01593">
    <property type="entry name" value="Amino_oxidase"/>
    <property type="match status" value="1"/>
</dbReference>
<protein>
    <recommendedName>
        <fullName evidence="3">Pyridine nucleotide-disulfide oxidoreductase domain-containing protein 2</fullName>
    </recommendedName>
</protein>
<dbReference type="Gene3D" id="3.50.50.60">
    <property type="entry name" value="FAD/NAD(P)-binding domain"/>
    <property type="match status" value="2"/>
</dbReference>
<evidence type="ECO:0000259" key="4">
    <source>
        <dbReference type="Pfam" id="PF01593"/>
    </source>
</evidence>
<evidence type="ECO:0000256" key="2">
    <source>
        <dbReference type="ARBA" id="ARBA00038825"/>
    </source>
</evidence>
<dbReference type="Proteomes" id="UP000185192">
    <property type="component" value="Unassembled WGS sequence"/>
</dbReference>
<evidence type="ECO:0000256" key="1">
    <source>
        <dbReference type="ARBA" id="ARBA00037217"/>
    </source>
</evidence>
<organism evidence="5 6">
    <name type="scientific">Parasphingorhabdus marina DSM 22363</name>
    <dbReference type="NCBI Taxonomy" id="1123272"/>
    <lineage>
        <taxon>Bacteria</taxon>
        <taxon>Pseudomonadati</taxon>
        <taxon>Pseudomonadota</taxon>
        <taxon>Alphaproteobacteria</taxon>
        <taxon>Sphingomonadales</taxon>
        <taxon>Sphingomonadaceae</taxon>
        <taxon>Parasphingorhabdus</taxon>
    </lineage>
</organism>
<name>A0A1N6D3U0_9SPHN</name>
<comment type="subunit">
    <text evidence="2">Interacts with COX5B; this interaction may contribute to localize PYROXD2 to the inner face of the inner mitochondrial membrane.</text>
</comment>
<dbReference type="InterPro" id="IPR036188">
    <property type="entry name" value="FAD/NAD-bd_sf"/>
</dbReference>
<evidence type="ECO:0000313" key="5">
    <source>
        <dbReference type="EMBL" id="SIN65451.1"/>
    </source>
</evidence>